<gene>
    <name evidence="1" type="ORF">SHERM_10683</name>
</gene>
<dbReference type="AlphaFoldDB" id="A0A9N7MJG3"/>
<protein>
    <submittedName>
        <fullName evidence="1">Uncharacterized protein</fullName>
    </submittedName>
</protein>
<dbReference type="EMBL" id="CACSLK010003174">
    <property type="protein sequence ID" value="CAA0808439.1"/>
    <property type="molecule type" value="Genomic_DNA"/>
</dbReference>
<sequence length="90" mass="10235">MSVNQPQKSSCGNSVQLVSKSLSEKLLEKYFDALEFDFDYNESALWSPLVPRRAFLVVAPLSNRSKKMRSLRKLTSWFGGLMACFKVVNI</sequence>
<name>A0A9N7MJG3_STRHE</name>
<comment type="caution">
    <text evidence="1">The sequence shown here is derived from an EMBL/GenBank/DDBJ whole genome shotgun (WGS) entry which is preliminary data.</text>
</comment>
<evidence type="ECO:0000313" key="2">
    <source>
        <dbReference type="Proteomes" id="UP001153555"/>
    </source>
</evidence>
<organism evidence="1 2">
    <name type="scientific">Striga hermonthica</name>
    <name type="common">Purple witchweed</name>
    <name type="synonym">Buchnera hermonthica</name>
    <dbReference type="NCBI Taxonomy" id="68872"/>
    <lineage>
        <taxon>Eukaryota</taxon>
        <taxon>Viridiplantae</taxon>
        <taxon>Streptophyta</taxon>
        <taxon>Embryophyta</taxon>
        <taxon>Tracheophyta</taxon>
        <taxon>Spermatophyta</taxon>
        <taxon>Magnoliopsida</taxon>
        <taxon>eudicotyledons</taxon>
        <taxon>Gunneridae</taxon>
        <taxon>Pentapetalae</taxon>
        <taxon>asterids</taxon>
        <taxon>lamiids</taxon>
        <taxon>Lamiales</taxon>
        <taxon>Orobanchaceae</taxon>
        <taxon>Buchnereae</taxon>
        <taxon>Striga</taxon>
    </lineage>
</organism>
<proteinExistence type="predicted"/>
<reference evidence="1" key="1">
    <citation type="submission" date="2019-12" db="EMBL/GenBank/DDBJ databases">
        <authorList>
            <person name="Scholes J."/>
        </authorList>
    </citation>
    <scope>NUCLEOTIDE SEQUENCE</scope>
</reference>
<evidence type="ECO:0000313" key="1">
    <source>
        <dbReference type="EMBL" id="CAA0808439.1"/>
    </source>
</evidence>
<keyword evidence="2" id="KW-1185">Reference proteome</keyword>
<accession>A0A9N7MJG3</accession>
<dbReference type="PANTHER" id="PTHR34287">
    <property type="entry name" value="OS06G0551500 PROTEIN-RELATED"/>
    <property type="match status" value="1"/>
</dbReference>
<dbReference type="OrthoDB" id="686565at2759"/>
<dbReference type="Proteomes" id="UP001153555">
    <property type="component" value="Unassembled WGS sequence"/>
</dbReference>